<organism evidence="1">
    <name type="scientific">marine metagenome</name>
    <dbReference type="NCBI Taxonomy" id="408172"/>
    <lineage>
        <taxon>unclassified sequences</taxon>
        <taxon>metagenomes</taxon>
        <taxon>ecological metagenomes</taxon>
    </lineage>
</organism>
<dbReference type="EMBL" id="UINC01044817">
    <property type="protein sequence ID" value="SVB50774.1"/>
    <property type="molecule type" value="Genomic_DNA"/>
</dbReference>
<dbReference type="AlphaFoldDB" id="A0A382EL02"/>
<accession>A0A382EL02</accession>
<proteinExistence type="predicted"/>
<sequence>MKKLILTSFVLFTGMGILFAGDSCADYASVKDLSKTTPEIVLTSNNLQLLKYSDHNGTTRFTIQNLDGTVVAEDMSRLELRIDFPEIEKKFES</sequence>
<name>A0A382EL02_9ZZZZ</name>
<protein>
    <submittedName>
        <fullName evidence="1">Uncharacterized protein</fullName>
    </submittedName>
</protein>
<gene>
    <name evidence="1" type="ORF">METZ01_LOCUS203628</name>
</gene>
<evidence type="ECO:0000313" key="1">
    <source>
        <dbReference type="EMBL" id="SVB50774.1"/>
    </source>
</evidence>
<reference evidence="1" key="1">
    <citation type="submission" date="2018-05" db="EMBL/GenBank/DDBJ databases">
        <authorList>
            <person name="Lanie J.A."/>
            <person name="Ng W.-L."/>
            <person name="Kazmierczak K.M."/>
            <person name="Andrzejewski T.M."/>
            <person name="Davidsen T.M."/>
            <person name="Wayne K.J."/>
            <person name="Tettelin H."/>
            <person name="Glass J.I."/>
            <person name="Rusch D."/>
            <person name="Podicherti R."/>
            <person name="Tsui H.-C.T."/>
            <person name="Winkler M.E."/>
        </authorList>
    </citation>
    <scope>NUCLEOTIDE SEQUENCE</scope>
</reference>